<dbReference type="GeneID" id="106970872"/>
<accession>A0ABM3NZ46</accession>
<feature type="compositionally biased region" description="Basic residues" evidence="1">
    <location>
        <begin position="169"/>
        <end position="179"/>
    </location>
</feature>
<keyword evidence="2" id="KW-1185">Reference proteome</keyword>
<dbReference type="GO" id="GO:0005840">
    <property type="term" value="C:ribosome"/>
    <property type="evidence" value="ECO:0007669"/>
    <property type="project" value="UniProtKB-KW"/>
</dbReference>
<dbReference type="Proteomes" id="UP001652583">
    <property type="component" value="Chromosome F2"/>
</dbReference>
<name>A0ABM3NZ46_ACIJB</name>
<organism evidence="2 5">
    <name type="scientific">Acinonyx jubatus</name>
    <name type="common">Cheetah</name>
    <dbReference type="NCBI Taxonomy" id="32536"/>
    <lineage>
        <taxon>Eukaryota</taxon>
        <taxon>Metazoa</taxon>
        <taxon>Chordata</taxon>
        <taxon>Craniata</taxon>
        <taxon>Vertebrata</taxon>
        <taxon>Euteleostomi</taxon>
        <taxon>Mammalia</taxon>
        <taxon>Eutheria</taxon>
        <taxon>Laurasiatheria</taxon>
        <taxon>Carnivora</taxon>
        <taxon>Feliformia</taxon>
        <taxon>Felidae</taxon>
        <taxon>Felinae</taxon>
        <taxon>Acinonyx</taxon>
    </lineage>
</organism>
<feature type="compositionally biased region" description="Low complexity" evidence="1">
    <location>
        <begin position="113"/>
        <end position="124"/>
    </location>
</feature>
<feature type="compositionally biased region" description="Gly residues" evidence="1">
    <location>
        <begin position="187"/>
        <end position="196"/>
    </location>
</feature>
<feature type="compositionally biased region" description="Pro residues" evidence="1">
    <location>
        <begin position="212"/>
        <end position="223"/>
    </location>
</feature>
<evidence type="ECO:0000313" key="5">
    <source>
        <dbReference type="RefSeq" id="XP_053064700.1"/>
    </source>
</evidence>
<dbReference type="RefSeq" id="XP_053064699.1">
    <property type="nucleotide sequence ID" value="XM_053208724.1"/>
</dbReference>
<keyword evidence="3 4" id="KW-0687">Ribonucleoprotein</keyword>
<evidence type="ECO:0000313" key="3">
    <source>
        <dbReference type="RefSeq" id="XP_053064698.1"/>
    </source>
</evidence>
<feature type="region of interest" description="Disordered" evidence="1">
    <location>
        <begin position="1"/>
        <end position="25"/>
    </location>
</feature>
<dbReference type="RefSeq" id="XP_053064701.1">
    <property type="nucleotide sequence ID" value="XM_053208726.1"/>
</dbReference>
<dbReference type="RefSeq" id="XP_053064700.1">
    <property type="nucleotide sequence ID" value="XM_053208725.1"/>
</dbReference>
<proteinExistence type="predicted"/>
<evidence type="ECO:0000313" key="6">
    <source>
        <dbReference type="RefSeq" id="XP_053064701.1"/>
    </source>
</evidence>
<keyword evidence="3 4" id="KW-0689">Ribosomal protein</keyword>
<feature type="compositionally biased region" description="Basic and acidic residues" evidence="1">
    <location>
        <begin position="269"/>
        <end position="280"/>
    </location>
</feature>
<feature type="region of interest" description="Disordered" evidence="1">
    <location>
        <begin position="40"/>
        <end position="301"/>
    </location>
</feature>
<dbReference type="RefSeq" id="XP_053064698.1">
    <property type="nucleotide sequence ID" value="XM_053208723.1"/>
</dbReference>
<feature type="compositionally biased region" description="Low complexity" evidence="1">
    <location>
        <begin position="197"/>
        <end position="211"/>
    </location>
</feature>
<evidence type="ECO:0000313" key="4">
    <source>
        <dbReference type="RefSeq" id="XP_053064699.1"/>
    </source>
</evidence>
<evidence type="ECO:0000313" key="2">
    <source>
        <dbReference type="Proteomes" id="UP001652583"/>
    </source>
</evidence>
<sequence length="301" mass="31285">MWGHGPPNRKRTFPETSSCPSKRRPVRWCGHCGRARTPLCGSPAASAQLSARHPARCNGPGSASGARLPPPGTGGPAAEIYRGAGRRFPGPPGARAPITGSHGGPGPRPPSPRRSAPARPRSPACPFFSIHADALRRRRRQRGRRRRRRPPGLAGGRGAGTFPRPAARAAHRRRCRRGPGVRPGQSGRAGRGGAAAAGGLVSRPGLPRLPAAGPPPPAPPPSPRSGDPAEPPRSRRTAAGQGPARRAGAGFALDLSLAPVPPRSGCQSTEREAGLAERRLLPRSRRSAPPPPTPRLPSQGT</sequence>
<reference evidence="3 4" key="1">
    <citation type="submission" date="2025-05" db="UniProtKB">
        <authorList>
            <consortium name="RefSeq"/>
        </authorList>
    </citation>
    <scope>IDENTIFICATION</scope>
    <source>
        <tissue evidence="3 4">Blood</tissue>
    </source>
</reference>
<evidence type="ECO:0000256" key="1">
    <source>
        <dbReference type="SAM" id="MobiDB-lite"/>
    </source>
</evidence>
<protein>
    <submittedName>
        <fullName evidence="3 4">28S ribosomal protein S28, mitochondrial isoform X1</fullName>
    </submittedName>
</protein>
<gene>
    <name evidence="3 4 5 6" type="primary">MRPS28</name>
</gene>
<feature type="compositionally biased region" description="Low complexity" evidence="1">
    <location>
        <begin position="237"/>
        <end position="252"/>
    </location>
</feature>
<feature type="compositionally biased region" description="Basic residues" evidence="1">
    <location>
        <begin position="136"/>
        <end position="150"/>
    </location>
</feature>